<organism evidence="1 2">
    <name type="scientific">Cannabis sativa</name>
    <name type="common">Hemp</name>
    <name type="synonym">Marijuana</name>
    <dbReference type="NCBI Taxonomy" id="3483"/>
    <lineage>
        <taxon>Eukaryota</taxon>
        <taxon>Viridiplantae</taxon>
        <taxon>Streptophyta</taxon>
        <taxon>Embryophyta</taxon>
        <taxon>Tracheophyta</taxon>
        <taxon>Spermatophyta</taxon>
        <taxon>Magnoliopsida</taxon>
        <taxon>eudicotyledons</taxon>
        <taxon>Gunneridae</taxon>
        <taxon>Pentapetalae</taxon>
        <taxon>rosids</taxon>
        <taxon>fabids</taxon>
        <taxon>Rosales</taxon>
        <taxon>Cannabaceae</taxon>
        <taxon>Cannabis</taxon>
    </lineage>
</organism>
<accession>A0A7J6FGY8</accession>
<reference evidence="1 2" key="1">
    <citation type="journal article" date="2020" name="bioRxiv">
        <title>Sequence and annotation of 42 cannabis genomes reveals extensive copy number variation in cannabinoid synthesis and pathogen resistance genes.</title>
        <authorList>
            <person name="Mckernan K.J."/>
            <person name="Helbert Y."/>
            <person name="Kane L.T."/>
            <person name="Ebling H."/>
            <person name="Zhang L."/>
            <person name="Liu B."/>
            <person name="Eaton Z."/>
            <person name="Mclaughlin S."/>
            <person name="Kingan S."/>
            <person name="Baybayan P."/>
            <person name="Concepcion G."/>
            <person name="Jordan M."/>
            <person name="Riva A."/>
            <person name="Barbazuk W."/>
            <person name="Harkins T."/>
        </authorList>
    </citation>
    <scope>NUCLEOTIDE SEQUENCE [LARGE SCALE GENOMIC DNA]</scope>
    <source>
        <strain evidence="2">cv. Jamaican Lion 4</strain>
        <tissue evidence="1">Leaf</tissue>
    </source>
</reference>
<dbReference type="Proteomes" id="UP000583929">
    <property type="component" value="Unassembled WGS sequence"/>
</dbReference>
<name>A0A7J6FGY8_CANSA</name>
<evidence type="ECO:0000313" key="2">
    <source>
        <dbReference type="Proteomes" id="UP000583929"/>
    </source>
</evidence>
<gene>
    <name evidence="1" type="ORF">G4B88_016127</name>
</gene>
<keyword evidence="2" id="KW-1185">Reference proteome</keyword>
<dbReference type="AlphaFoldDB" id="A0A7J6FGY8"/>
<proteinExistence type="predicted"/>
<protein>
    <submittedName>
        <fullName evidence="1">Uncharacterized protein</fullName>
    </submittedName>
</protein>
<dbReference type="EMBL" id="JAATIQ010000210">
    <property type="protein sequence ID" value="KAF4369966.1"/>
    <property type="molecule type" value="Genomic_DNA"/>
</dbReference>
<sequence>MKQCKRVQSGHLLPDIEAVSIQPNFSIPWRTNPNTANQISKLKASPLFLMDSLRLDAYGKWNVRLVQWAGFNVSCLLACPFQAGSWALWFGRKSGSTGLLEWRVMREAGFTEQRIPPALGSGRITGRCYLGPPWFTGPTLIGPFPF</sequence>
<evidence type="ECO:0000313" key="1">
    <source>
        <dbReference type="EMBL" id="KAF4369966.1"/>
    </source>
</evidence>
<dbReference type="AntiFam" id="ANF00038">
    <property type="entry name" value="Overlaps SRP RNA, same strand"/>
</dbReference>
<comment type="caution">
    <text evidence="1">The sequence shown here is derived from an EMBL/GenBank/DDBJ whole genome shotgun (WGS) entry which is preliminary data.</text>
</comment>